<keyword evidence="3" id="KW-0472">Membrane</keyword>
<name>A0AAV6UTZ5_9ARAC</name>
<evidence type="ECO:0000313" key="6">
    <source>
        <dbReference type="Proteomes" id="UP000827092"/>
    </source>
</evidence>
<protein>
    <recommendedName>
        <fullName evidence="4">Single domain-containing protein</fullName>
    </recommendedName>
</protein>
<dbReference type="Proteomes" id="UP000827092">
    <property type="component" value="Unassembled WGS sequence"/>
</dbReference>
<dbReference type="SMART" id="SM01318">
    <property type="entry name" value="SVWC"/>
    <property type="match status" value="1"/>
</dbReference>
<keyword evidence="6" id="KW-1185">Reference proteome</keyword>
<comment type="caution">
    <text evidence="5">The sequence shown here is derived from an EMBL/GenBank/DDBJ whole genome shotgun (WGS) entry which is preliminary data.</text>
</comment>
<feature type="domain" description="Single" evidence="4">
    <location>
        <begin position="37"/>
        <end position="104"/>
    </location>
</feature>
<dbReference type="InterPro" id="IPR029277">
    <property type="entry name" value="SVWC_dom"/>
</dbReference>
<organism evidence="5 6">
    <name type="scientific">Oedothorax gibbosus</name>
    <dbReference type="NCBI Taxonomy" id="931172"/>
    <lineage>
        <taxon>Eukaryota</taxon>
        <taxon>Metazoa</taxon>
        <taxon>Ecdysozoa</taxon>
        <taxon>Arthropoda</taxon>
        <taxon>Chelicerata</taxon>
        <taxon>Arachnida</taxon>
        <taxon>Araneae</taxon>
        <taxon>Araneomorphae</taxon>
        <taxon>Entelegynae</taxon>
        <taxon>Araneoidea</taxon>
        <taxon>Linyphiidae</taxon>
        <taxon>Erigoninae</taxon>
        <taxon>Oedothorax</taxon>
    </lineage>
</organism>
<dbReference type="Pfam" id="PF15430">
    <property type="entry name" value="SVWC"/>
    <property type="match status" value="1"/>
</dbReference>
<evidence type="ECO:0000256" key="3">
    <source>
        <dbReference type="SAM" id="Phobius"/>
    </source>
</evidence>
<comment type="subcellular location">
    <subcellularLocation>
        <location evidence="1">Secreted</location>
    </subcellularLocation>
</comment>
<evidence type="ECO:0000256" key="1">
    <source>
        <dbReference type="ARBA" id="ARBA00004613"/>
    </source>
</evidence>
<dbReference type="GO" id="GO:0005576">
    <property type="term" value="C:extracellular region"/>
    <property type="evidence" value="ECO:0007669"/>
    <property type="project" value="UniProtKB-SubCell"/>
</dbReference>
<evidence type="ECO:0000256" key="2">
    <source>
        <dbReference type="ARBA" id="ARBA00022525"/>
    </source>
</evidence>
<proteinExistence type="predicted"/>
<keyword evidence="2" id="KW-0964">Secreted</keyword>
<evidence type="ECO:0000313" key="5">
    <source>
        <dbReference type="EMBL" id="KAG8187897.1"/>
    </source>
</evidence>
<sequence length="112" mass="12824">MIKCHSLFFSIAVILQLILICQAYMYLQPVKFGDGECFDDDFNVHPIGSTWYDSEKCERMKCIFSGDILYIQVYGCSAIGYPQDCWLVHGKGKNYPKCCPQVECMNLGIMQN</sequence>
<reference evidence="5 6" key="1">
    <citation type="journal article" date="2022" name="Nat. Ecol. Evol.">
        <title>A masculinizing supergene underlies an exaggerated male reproductive morph in a spider.</title>
        <authorList>
            <person name="Hendrickx F."/>
            <person name="De Corte Z."/>
            <person name="Sonet G."/>
            <person name="Van Belleghem S.M."/>
            <person name="Kostlbacher S."/>
            <person name="Vangestel C."/>
        </authorList>
    </citation>
    <scope>NUCLEOTIDE SEQUENCE [LARGE SCALE GENOMIC DNA]</scope>
    <source>
        <strain evidence="5">W744_W776</strain>
    </source>
</reference>
<keyword evidence="3" id="KW-1133">Transmembrane helix</keyword>
<keyword evidence="3" id="KW-0812">Transmembrane</keyword>
<gene>
    <name evidence="5" type="ORF">JTE90_001660</name>
</gene>
<dbReference type="AlphaFoldDB" id="A0AAV6UTZ5"/>
<dbReference type="EMBL" id="JAFNEN010000256">
    <property type="protein sequence ID" value="KAG8187897.1"/>
    <property type="molecule type" value="Genomic_DNA"/>
</dbReference>
<feature type="transmembrane region" description="Helical" evidence="3">
    <location>
        <begin position="7"/>
        <end position="27"/>
    </location>
</feature>
<accession>A0AAV6UTZ5</accession>
<evidence type="ECO:0000259" key="4">
    <source>
        <dbReference type="SMART" id="SM01318"/>
    </source>
</evidence>